<evidence type="ECO:0000259" key="2">
    <source>
        <dbReference type="Pfam" id="PF25298"/>
    </source>
</evidence>
<sequence length="239" mass="28111">MRKIAFQSWFTTLDVGFRCSKRTYKDIFTFFCSTKKQKTARSSDERLMSFKDEIRVMIEAWKESQSSTLNKFVSDIAEIKKQNNEIKHSNEETEKSLVFLNSQYEDMKIKIEGLQNEHIKDVYRLSGKTGKGKIMADFTTVTLKKDVIHAVKTYNKQNPHQRLNSRVIGLNEQATPIFVSEALTNKRRRLFFLARDFARVHNFGYCWTSNARIYVRKTSDSPHIDIKDEKHLNSFKNQM</sequence>
<evidence type="ECO:0000313" key="3">
    <source>
        <dbReference type="EMBL" id="CAH2088945.1"/>
    </source>
</evidence>
<protein>
    <recommendedName>
        <fullName evidence="2">FP protein C-terminal domain-containing protein</fullName>
    </recommendedName>
</protein>
<evidence type="ECO:0000313" key="4">
    <source>
        <dbReference type="Proteomes" id="UP001153954"/>
    </source>
</evidence>
<proteinExistence type="predicted"/>
<comment type="caution">
    <text evidence="3">The sequence shown here is derived from an EMBL/GenBank/DDBJ whole genome shotgun (WGS) entry which is preliminary data.</text>
</comment>
<evidence type="ECO:0000256" key="1">
    <source>
        <dbReference type="SAM" id="Coils"/>
    </source>
</evidence>
<dbReference type="EMBL" id="CAKOGL010000007">
    <property type="protein sequence ID" value="CAH2088945.1"/>
    <property type="molecule type" value="Genomic_DNA"/>
</dbReference>
<gene>
    <name evidence="3" type="ORF">EEDITHA_LOCUS5053</name>
</gene>
<feature type="coiled-coil region" evidence="1">
    <location>
        <begin position="76"/>
        <end position="117"/>
    </location>
</feature>
<accession>A0AAU9TP42</accession>
<feature type="domain" description="FP protein C-terminal" evidence="2">
    <location>
        <begin position="184"/>
        <end position="235"/>
    </location>
</feature>
<keyword evidence="1" id="KW-0175">Coiled coil</keyword>
<dbReference type="Proteomes" id="UP001153954">
    <property type="component" value="Unassembled WGS sequence"/>
</dbReference>
<name>A0AAU9TP42_EUPED</name>
<reference evidence="3" key="1">
    <citation type="submission" date="2022-03" db="EMBL/GenBank/DDBJ databases">
        <authorList>
            <person name="Tunstrom K."/>
        </authorList>
    </citation>
    <scope>NUCLEOTIDE SEQUENCE</scope>
</reference>
<dbReference type="InterPro" id="IPR057251">
    <property type="entry name" value="FP_C"/>
</dbReference>
<dbReference type="AlphaFoldDB" id="A0AAU9TP42"/>
<keyword evidence="4" id="KW-1185">Reference proteome</keyword>
<dbReference type="Pfam" id="PF25298">
    <property type="entry name" value="Baculo_FP_2nd"/>
    <property type="match status" value="1"/>
</dbReference>
<organism evidence="3 4">
    <name type="scientific">Euphydryas editha</name>
    <name type="common">Edith's checkerspot</name>
    <dbReference type="NCBI Taxonomy" id="104508"/>
    <lineage>
        <taxon>Eukaryota</taxon>
        <taxon>Metazoa</taxon>
        <taxon>Ecdysozoa</taxon>
        <taxon>Arthropoda</taxon>
        <taxon>Hexapoda</taxon>
        <taxon>Insecta</taxon>
        <taxon>Pterygota</taxon>
        <taxon>Neoptera</taxon>
        <taxon>Endopterygota</taxon>
        <taxon>Lepidoptera</taxon>
        <taxon>Glossata</taxon>
        <taxon>Ditrysia</taxon>
        <taxon>Papilionoidea</taxon>
        <taxon>Nymphalidae</taxon>
        <taxon>Nymphalinae</taxon>
        <taxon>Euphydryas</taxon>
    </lineage>
</organism>